<evidence type="ECO:0000313" key="6">
    <source>
        <dbReference type="Proteomes" id="UP001150904"/>
    </source>
</evidence>
<comment type="caution">
    <text evidence="5">The sequence shown here is derived from an EMBL/GenBank/DDBJ whole genome shotgun (WGS) entry which is preliminary data.</text>
</comment>
<dbReference type="Proteomes" id="UP001150904">
    <property type="component" value="Unassembled WGS sequence"/>
</dbReference>
<evidence type="ECO:0000256" key="3">
    <source>
        <dbReference type="ARBA" id="ARBA00023163"/>
    </source>
</evidence>
<evidence type="ECO:0000313" key="5">
    <source>
        <dbReference type="EMBL" id="KAJ5215911.1"/>
    </source>
</evidence>
<dbReference type="AlphaFoldDB" id="A0A9W9N9Y7"/>
<dbReference type="Pfam" id="PF11951">
    <property type="entry name" value="Fungal_trans_2"/>
    <property type="match status" value="1"/>
</dbReference>
<dbReference type="InterPro" id="IPR021858">
    <property type="entry name" value="Fun_TF"/>
</dbReference>
<dbReference type="GO" id="GO:0003677">
    <property type="term" value="F:DNA binding"/>
    <property type="evidence" value="ECO:0007669"/>
    <property type="project" value="UniProtKB-KW"/>
</dbReference>
<dbReference type="OrthoDB" id="5089701at2759"/>
<proteinExistence type="predicted"/>
<keyword evidence="2" id="KW-0238">DNA-binding</keyword>
<reference evidence="5" key="2">
    <citation type="journal article" date="2023" name="IMA Fungus">
        <title>Comparative genomic study of the Penicillium genus elucidates a diverse pangenome and 15 lateral gene transfer events.</title>
        <authorList>
            <person name="Petersen C."/>
            <person name="Sorensen T."/>
            <person name="Nielsen M.R."/>
            <person name="Sondergaard T.E."/>
            <person name="Sorensen J.L."/>
            <person name="Fitzpatrick D.A."/>
            <person name="Frisvad J.C."/>
            <person name="Nielsen K.L."/>
        </authorList>
    </citation>
    <scope>NUCLEOTIDE SEQUENCE</scope>
    <source>
        <strain evidence="5">IBT 15544</strain>
    </source>
</reference>
<reference evidence="5" key="1">
    <citation type="submission" date="2022-12" db="EMBL/GenBank/DDBJ databases">
        <authorList>
            <person name="Petersen C."/>
        </authorList>
    </citation>
    <scope>NUCLEOTIDE SEQUENCE</scope>
    <source>
        <strain evidence="5">IBT 15544</strain>
    </source>
</reference>
<dbReference type="RefSeq" id="XP_058311724.1">
    <property type="nucleotide sequence ID" value="XM_058449380.1"/>
</dbReference>
<dbReference type="InterPro" id="IPR050675">
    <property type="entry name" value="OAF3"/>
</dbReference>
<dbReference type="PANTHER" id="PTHR31069:SF25">
    <property type="entry name" value="TRANSCRIPTION FACTOR, PUTATIVE (EUROFUNG)-RELATED"/>
    <property type="match status" value="1"/>
</dbReference>
<accession>A0A9W9N9Y7</accession>
<name>A0A9W9N9Y7_9EURO</name>
<evidence type="ECO:0008006" key="7">
    <source>
        <dbReference type="Google" id="ProtNLM"/>
    </source>
</evidence>
<keyword evidence="3" id="KW-0804">Transcription</keyword>
<protein>
    <recommendedName>
        <fullName evidence="7">Transcription factor domain-containing protein</fullName>
    </recommendedName>
</protein>
<sequence>MSTAIGTNLLSGSIDASLAEIDLRSRDPDRQPDGDIVIGPFAVLDFTFTAPQPLAVSEVVMSREDELTSTEALPAAEPAGSIVAEQIPNPTPVSIIDSLSQMDDFLHWSDLLSFSPDNAGLTTYPTLSMPNDFSFDLSNEMGLFRDPQNVQEEPTVILSSQKASEELASTTQDVSKDAQFLLKHFQDVVIPQIMAIPFGQKSPWKILNLPAAVMAFGDTTFLRTGDVSHARLANLYGILACSAIDLALKPPTEMVESVECWRRLANQTYQLAKEHIQLSLQQETHGPNKAKYKDQLMAVNILTQYTILSGQQQHARCFLIDAERLLRLRGLSKRRISKKARLLHHVYTWLRIVGESTFVLHDYSLSYPCLEPLGQSSRSHASRESTSNAVVPVEPNHHLDDFLRLESQNSDNDLNIDETKDRGKGFHDIHLHDSRSFPETLYKQIYGIPETWLSLVSQTTRLANVIATFAVARKAGKKVSLEAWETLQRRAYRLENMICSFNLGLTRGAQMDLQAVSKPHAYILDALNGALLIFFYRRIRDAHPVVVQGHVDSVIMALEECSASMSQNDSTGPEEEQLCVGWTMKAQFLGILRT</sequence>
<dbReference type="EMBL" id="JAPQKR010000005">
    <property type="protein sequence ID" value="KAJ5215911.1"/>
    <property type="molecule type" value="Genomic_DNA"/>
</dbReference>
<evidence type="ECO:0000256" key="4">
    <source>
        <dbReference type="ARBA" id="ARBA00023242"/>
    </source>
</evidence>
<keyword evidence="4" id="KW-0539">Nucleus</keyword>
<gene>
    <name evidence="5" type="ORF">N7498_002318</name>
</gene>
<dbReference type="PANTHER" id="PTHR31069">
    <property type="entry name" value="OLEATE-ACTIVATED TRANSCRIPTION FACTOR 1-RELATED"/>
    <property type="match status" value="1"/>
</dbReference>
<dbReference type="GeneID" id="83176681"/>
<keyword evidence="1" id="KW-0805">Transcription regulation</keyword>
<evidence type="ECO:0000256" key="2">
    <source>
        <dbReference type="ARBA" id="ARBA00023125"/>
    </source>
</evidence>
<organism evidence="5 6">
    <name type="scientific">Penicillium cinerascens</name>
    <dbReference type="NCBI Taxonomy" id="70096"/>
    <lineage>
        <taxon>Eukaryota</taxon>
        <taxon>Fungi</taxon>
        <taxon>Dikarya</taxon>
        <taxon>Ascomycota</taxon>
        <taxon>Pezizomycotina</taxon>
        <taxon>Eurotiomycetes</taxon>
        <taxon>Eurotiomycetidae</taxon>
        <taxon>Eurotiales</taxon>
        <taxon>Aspergillaceae</taxon>
        <taxon>Penicillium</taxon>
    </lineage>
</organism>
<evidence type="ECO:0000256" key="1">
    <source>
        <dbReference type="ARBA" id="ARBA00023015"/>
    </source>
</evidence>
<keyword evidence="6" id="KW-1185">Reference proteome</keyword>